<reference evidence="2 3" key="1">
    <citation type="journal article" date="2008" name="Science">
        <title>The Physcomitrella genome reveals evolutionary insights into the conquest of land by plants.</title>
        <authorList>
            <person name="Rensing S."/>
            <person name="Lang D."/>
            <person name="Zimmer A."/>
            <person name="Terry A."/>
            <person name="Salamov A."/>
            <person name="Shapiro H."/>
            <person name="Nishiyama T."/>
            <person name="Perroud P.-F."/>
            <person name="Lindquist E."/>
            <person name="Kamisugi Y."/>
            <person name="Tanahashi T."/>
            <person name="Sakakibara K."/>
            <person name="Fujita T."/>
            <person name="Oishi K."/>
            <person name="Shin-I T."/>
            <person name="Kuroki Y."/>
            <person name="Toyoda A."/>
            <person name="Suzuki Y."/>
            <person name="Hashimoto A."/>
            <person name="Yamaguchi K."/>
            <person name="Sugano A."/>
            <person name="Kohara Y."/>
            <person name="Fujiyama A."/>
            <person name="Anterola A."/>
            <person name="Aoki S."/>
            <person name="Ashton N."/>
            <person name="Barbazuk W.B."/>
            <person name="Barker E."/>
            <person name="Bennetzen J."/>
            <person name="Bezanilla M."/>
            <person name="Blankenship R."/>
            <person name="Cho S.H."/>
            <person name="Dutcher S."/>
            <person name="Estelle M."/>
            <person name="Fawcett J.A."/>
            <person name="Gundlach H."/>
            <person name="Hanada K."/>
            <person name="Heyl A."/>
            <person name="Hicks K.A."/>
            <person name="Hugh J."/>
            <person name="Lohr M."/>
            <person name="Mayer K."/>
            <person name="Melkozernov A."/>
            <person name="Murata T."/>
            <person name="Nelson D."/>
            <person name="Pils B."/>
            <person name="Prigge M."/>
            <person name="Reiss B."/>
            <person name="Renner T."/>
            <person name="Rombauts S."/>
            <person name="Rushton P."/>
            <person name="Sanderfoot A."/>
            <person name="Schween G."/>
            <person name="Shiu S.-H."/>
            <person name="Stueber K."/>
            <person name="Theodoulou F.L."/>
            <person name="Tu H."/>
            <person name="Van de Peer Y."/>
            <person name="Verrier P.J."/>
            <person name="Waters E."/>
            <person name="Wood A."/>
            <person name="Yang L."/>
            <person name="Cove D."/>
            <person name="Cuming A."/>
            <person name="Hasebe M."/>
            <person name="Lucas S."/>
            <person name="Mishler D.B."/>
            <person name="Reski R."/>
            <person name="Grigoriev I."/>
            <person name="Quatrano R.S."/>
            <person name="Boore J.L."/>
        </authorList>
    </citation>
    <scope>NUCLEOTIDE SEQUENCE [LARGE SCALE GENOMIC DNA]</scope>
    <source>
        <strain evidence="2 3">cv. Gransden 2004</strain>
    </source>
</reference>
<evidence type="ECO:0000256" key="1">
    <source>
        <dbReference type="SAM" id="Phobius"/>
    </source>
</evidence>
<feature type="transmembrane region" description="Helical" evidence="1">
    <location>
        <begin position="170"/>
        <end position="189"/>
    </location>
</feature>
<evidence type="ECO:0000313" key="3">
    <source>
        <dbReference type="Proteomes" id="UP000006727"/>
    </source>
</evidence>
<reference evidence="2" key="3">
    <citation type="submission" date="2020-12" db="UniProtKB">
        <authorList>
            <consortium name="EnsemblPlants"/>
        </authorList>
    </citation>
    <scope>IDENTIFICATION</scope>
</reference>
<feature type="transmembrane region" description="Helical" evidence="1">
    <location>
        <begin position="195"/>
        <end position="213"/>
    </location>
</feature>
<keyword evidence="3" id="KW-1185">Reference proteome</keyword>
<dbReference type="EMBL" id="ABEU02000021">
    <property type="status" value="NOT_ANNOTATED_CDS"/>
    <property type="molecule type" value="Genomic_DNA"/>
</dbReference>
<keyword evidence="1" id="KW-0812">Transmembrane</keyword>
<proteinExistence type="predicted"/>
<dbReference type="PANTHER" id="PTHR34809:SF1">
    <property type="entry name" value="MALTOSE EXCESS PROTEIN 1, CHLOROPLASTIC-RELATED"/>
    <property type="match status" value="1"/>
</dbReference>
<dbReference type="Gramene" id="Pp3c21_10850V3.2">
    <property type="protein sequence ID" value="Pp3c21_10850V3.2"/>
    <property type="gene ID" value="Pp3c21_10850"/>
</dbReference>
<dbReference type="PANTHER" id="PTHR34809">
    <property type="entry name" value="MALTOSE EXCESS PROTEIN 1, CHLOROPLASTIC-RELATED"/>
    <property type="match status" value="1"/>
</dbReference>
<dbReference type="RefSeq" id="XP_073385918.1">
    <property type="nucleotide sequence ID" value="XM_073529817.1"/>
</dbReference>
<sequence length="365" mass="40505">MSSEGRFQIDITAKSKALSLQVRFIAAFWTSPVSHARRVTGSINARVFSLILHVSLTLLQVLGVSSSIASDPTLTRRQSSKVRYSLQVRLRNLWFRIRGKHKESNHTNHVKKTAKSSSQLTKSKSKRILVAVGRFWRKNKSFEKKTGSQKAVVNHGDMTQSQEALGRDTVAMALNGVGVVSTLITLVQLAVTRGLPVLITGVTGLAVVSRLVFLNRCSTISPQFSKLWKEAMQIGGFSLMPQAMQAIFRPYLSDFGFIPNGTYTGTFALIMILLNMILRLCCTYFLLSQARYRRLPTKATRFFEVLSAGVPAVLVLWAPIVQLWTSCWSPANADLVQICTGLLAILSNCASLPLTQSKHQTLWTF</sequence>
<evidence type="ECO:0000313" key="2">
    <source>
        <dbReference type="EnsemblPlants" id="Pp3c21_10850V3.2"/>
    </source>
</evidence>
<gene>
    <name evidence="2" type="primary">LOC112274286</name>
</gene>
<dbReference type="InterPro" id="IPR034628">
    <property type="entry name" value="MEX1/MEX1-like"/>
</dbReference>
<feature type="transmembrane region" description="Helical" evidence="1">
    <location>
        <begin position="234"/>
        <end position="252"/>
    </location>
</feature>
<keyword evidence="1" id="KW-1133">Transmembrane helix</keyword>
<name>A0A7I4C451_PHYPA</name>
<accession>A0A7I4C451</accession>
<feature type="transmembrane region" description="Helical" evidence="1">
    <location>
        <begin position="335"/>
        <end position="355"/>
    </location>
</feature>
<dbReference type="InParanoid" id="A0A7I4C451"/>
<organism evidence="2 3">
    <name type="scientific">Physcomitrium patens</name>
    <name type="common">Spreading-leaved earth moss</name>
    <name type="synonym">Physcomitrella patens</name>
    <dbReference type="NCBI Taxonomy" id="3218"/>
    <lineage>
        <taxon>Eukaryota</taxon>
        <taxon>Viridiplantae</taxon>
        <taxon>Streptophyta</taxon>
        <taxon>Embryophyta</taxon>
        <taxon>Bryophyta</taxon>
        <taxon>Bryophytina</taxon>
        <taxon>Bryopsida</taxon>
        <taxon>Funariidae</taxon>
        <taxon>Funariales</taxon>
        <taxon>Funariaceae</taxon>
        <taxon>Physcomitrium</taxon>
    </lineage>
</organism>
<dbReference type="GO" id="GO:0005363">
    <property type="term" value="F:maltose transmembrane transporter activity"/>
    <property type="evidence" value="ECO:0000318"/>
    <property type="project" value="GO_Central"/>
</dbReference>
<feature type="transmembrane region" description="Helical" evidence="1">
    <location>
        <begin position="299"/>
        <end position="320"/>
    </location>
</feature>
<dbReference type="GeneID" id="112274286"/>
<reference evidence="2 3" key="2">
    <citation type="journal article" date="2018" name="Plant J.">
        <title>The Physcomitrella patens chromosome-scale assembly reveals moss genome structure and evolution.</title>
        <authorList>
            <person name="Lang D."/>
            <person name="Ullrich K.K."/>
            <person name="Murat F."/>
            <person name="Fuchs J."/>
            <person name="Jenkins J."/>
            <person name="Haas F.B."/>
            <person name="Piednoel M."/>
            <person name="Gundlach H."/>
            <person name="Van Bel M."/>
            <person name="Meyberg R."/>
            <person name="Vives C."/>
            <person name="Morata J."/>
            <person name="Symeonidi A."/>
            <person name="Hiss M."/>
            <person name="Muchero W."/>
            <person name="Kamisugi Y."/>
            <person name="Saleh O."/>
            <person name="Blanc G."/>
            <person name="Decker E.L."/>
            <person name="van Gessel N."/>
            <person name="Grimwood J."/>
            <person name="Hayes R.D."/>
            <person name="Graham S.W."/>
            <person name="Gunter L.E."/>
            <person name="McDaniel S.F."/>
            <person name="Hoernstein S.N.W."/>
            <person name="Larsson A."/>
            <person name="Li F.W."/>
            <person name="Perroud P.F."/>
            <person name="Phillips J."/>
            <person name="Ranjan P."/>
            <person name="Rokshar D.S."/>
            <person name="Rothfels C.J."/>
            <person name="Schneider L."/>
            <person name="Shu S."/>
            <person name="Stevenson D.W."/>
            <person name="Thummler F."/>
            <person name="Tillich M."/>
            <person name="Villarreal Aguilar J.C."/>
            <person name="Widiez T."/>
            <person name="Wong G.K."/>
            <person name="Wymore A."/>
            <person name="Zhang Y."/>
            <person name="Zimmer A.D."/>
            <person name="Quatrano R.S."/>
            <person name="Mayer K.F.X."/>
            <person name="Goodstein D."/>
            <person name="Casacuberta J.M."/>
            <person name="Vandepoele K."/>
            <person name="Reski R."/>
            <person name="Cuming A.C."/>
            <person name="Tuskan G.A."/>
            <person name="Maumus F."/>
            <person name="Salse J."/>
            <person name="Schmutz J."/>
            <person name="Rensing S.A."/>
        </authorList>
    </citation>
    <scope>NUCLEOTIDE SEQUENCE [LARGE SCALE GENOMIC DNA]</scope>
    <source>
        <strain evidence="2 3">cv. Gransden 2004</strain>
    </source>
</reference>
<feature type="transmembrane region" description="Helical" evidence="1">
    <location>
        <begin position="264"/>
        <end position="287"/>
    </location>
</feature>
<keyword evidence="1" id="KW-0472">Membrane</keyword>
<protein>
    <submittedName>
        <fullName evidence="2">Uncharacterized protein</fullName>
    </submittedName>
</protein>
<dbReference type="AlphaFoldDB" id="A0A7I4C451"/>
<dbReference type="EnsemblPlants" id="Pp3c21_10850V3.2">
    <property type="protein sequence ID" value="Pp3c21_10850V3.2"/>
    <property type="gene ID" value="Pp3c21_10850"/>
</dbReference>
<dbReference type="Proteomes" id="UP000006727">
    <property type="component" value="Chromosome 21"/>
</dbReference>
<dbReference type="GO" id="GO:0009941">
    <property type="term" value="C:chloroplast envelope"/>
    <property type="evidence" value="ECO:0000318"/>
    <property type="project" value="GO_Central"/>
</dbReference>